<dbReference type="EMBL" id="UINC01094855">
    <property type="protein sequence ID" value="SVC50452.1"/>
    <property type="molecule type" value="Genomic_DNA"/>
</dbReference>
<evidence type="ECO:0000256" key="1">
    <source>
        <dbReference type="ARBA" id="ARBA00004921"/>
    </source>
</evidence>
<dbReference type="GO" id="GO:0005829">
    <property type="term" value="C:cytosol"/>
    <property type="evidence" value="ECO:0007669"/>
    <property type="project" value="TreeGrafter"/>
</dbReference>
<name>A0A382MSL9_9ZZZZ</name>
<proteinExistence type="predicted"/>
<feature type="domain" description="Glucose-6-phosphate dehydrogenase C-terminal" evidence="5">
    <location>
        <begin position="2"/>
        <end position="284"/>
    </location>
</feature>
<dbReference type="Gene3D" id="3.30.360.10">
    <property type="entry name" value="Dihydrodipicolinate Reductase, domain 2"/>
    <property type="match status" value="1"/>
</dbReference>
<feature type="non-terminal residue" evidence="6">
    <location>
        <position position="1"/>
    </location>
</feature>
<sequence>SIEYIEITAAESVGIEDRWGYFDGVGQMRDMVQSHLLQLLCLITMEPPNQLDEQSIRYEKTQVLRALKLLSEGDISKTLIRAQYGDGEIAGTPKLGYLNQEGANAQSETETFVCFRAEIANWRWSGTPIYLRTGKRMTDKVTKIVIHFKSDDHFIFDQDQKGSTTNSLIMKLHPTEGIYLQVHTKRHGVSEGMRLRSDPMSLDFAKTHKLLNIPSGYQRLLLDVLKGNQSLFLCREEIELAWRWCDDAIEAWDKSSQQLHTYPSGSYGPEITKTFIEQYGHHWHED</sequence>
<dbReference type="GO" id="GO:0009051">
    <property type="term" value="P:pentose-phosphate shunt, oxidative branch"/>
    <property type="evidence" value="ECO:0007669"/>
    <property type="project" value="TreeGrafter"/>
</dbReference>
<keyword evidence="3" id="KW-0560">Oxidoreductase</keyword>
<keyword evidence="2" id="KW-0521">NADP</keyword>
<gene>
    <name evidence="6" type="ORF">METZ01_LOCUS303306</name>
</gene>
<evidence type="ECO:0000256" key="3">
    <source>
        <dbReference type="ARBA" id="ARBA00023002"/>
    </source>
</evidence>
<dbReference type="PANTHER" id="PTHR23429:SF0">
    <property type="entry name" value="GLUCOSE-6-PHOSPHATE 1-DEHYDROGENASE"/>
    <property type="match status" value="1"/>
</dbReference>
<dbReference type="InterPro" id="IPR022675">
    <property type="entry name" value="G6P_DH_C"/>
</dbReference>
<dbReference type="InterPro" id="IPR001282">
    <property type="entry name" value="G6P_DH"/>
</dbReference>
<dbReference type="GO" id="GO:0050661">
    <property type="term" value="F:NADP binding"/>
    <property type="evidence" value="ECO:0007669"/>
    <property type="project" value="InterPro"/>
</dbReference>
<evidence type="ECO:0000256" key="4">
    <source>
        <dbReference type="ARBA" id="ARBA00023277"/>
    </source>
</evidence>
<evidence type="ECO:0000313" key="6">
    <source>
        <dbReference type="EMBL" id="SVC50452.1"/>
    </source>
</evidence>
<dbReference type="AlphaFoldDB" id="A0A382MSL9"/>
<evidence type="ECO:0000259" key="5">
    <source>
        <dbReference type="Pfam" id="PF02781"/>
    </source>
</evidence>
<comment type="pathway">
    <text evidence="1">Carbohydrate degradation.</text>
</comment>
<dbReference type="Pfam" id="PF02781">
    <property type="entry name" value="G6PD_C"/>
    <property type="match status" value="1"/>
</dbReference>
<dbReference type="PRINTS" id="PR00079">
    <property type="entry name" value="G6PDHDRGNASE"/>
</dbReference>
<dbReference type="PANTHER" id="PTHR23429">
    <property type="entry name" value="GLUCOSE-6-PHOSPHATE 1-DEHYDROGENASE G6PD"/>
    <property type="match status" value="1"/>
</dbReference>
<dbReference type="GO" id="GO:0006006">
    <property type="term" value="P:glucose metabolic process"/>
    <property type="evidence" value="ECO:0007669"/>
    <property type="project" value="InterPro"/>
</dbReference>
<evidence type="ECO:0000256" key="2">
    <source>
        <dbReference type="ARBA" id="ARBA00022857"/>
    </source>
</evidence>
<dbReference type="GO" id="GO:0004345">
    <property type="term" value="F:glucose-6-phosphate dehydrogenase activity"/>
    <property type="evidence" value="ECO:0007669"/>
    <property type="project" value="InterPro"/>
</dbReference>
<organism evidence="6">
    <name type="scientific">marine metagenome</name>
    <dbReference type="NCBI Taxonomy" id="408172"/>
    <lineage>
        <taxon>unclassified sequences</taxon>
        <taxon>metagenomes</taxon>
        <taxon>ecological metagenomes</taxon>
    </lineage>
</organism>
<dbReference type="SUPFAM" id="SSF55347">
    <property type="entry name" value="Glyceraldehyde-3-phosphate dehydrogenase-like, C-terminal domain"/>
    <property type="match status" value="1"/>
</dbReference>
<reference evidence="6" key="1">
    <citation type="submission" date="2018-05" db="EMBL/GenBank/DDBJ databases">
        <authorList>
            <person name="Lanie J.A."/>
            <person name="Ng W.-L."/>
            <person name="Kazmierczak K.M."/>
            <person name="Andrzejewski T.M."/>
            <person name="Davidsen T.M."/>
            <person name="Wayne K.J."/>
            <person name="Tettelin H."/>
            <person name="Glass J.I."/>
            <person name="Rusch D."/>
            <person name="Podicherti R."/>
            <person name="Tsui H.-C.T."/>
            <person name="Winkler M.E."/>
        </authorList>
    </citation>
    <scope>NUCLEOTIDE SEQUENCE</scope>
</reference>
<protein>
    <recommendedName>
        <fullName evidence="5">Glucose-6-phosphate dehydrogenase C-terminal domain-containing protein</fullName>
    </recommendedName>
</protein>
<accession>A0A382MSL9</accession>
<keyword evidence="4" id="KW-0119">Carbohydrate metabolism</keyword>